<gene>
    <name evidence="1" type="primary">Necator_chrX.g22836</name>
    <name evidence="1" type="ORF">RB195_022673</name>
</gene>
<evidence type="ECO:0000313" key="2">
    <source>
        <dbReference type="Proteomes" id="UP001303046"/>
    </source>
</evidence>
<accession>A0ABR1EG52</accession>
<keyword evidence="2" id="KW-1185">Reference proteome</keyword>
<name>A0ABR1EG52_NECAM</name>
<proteinExistence type="predicted"/>
<comment type="caution">
    <text evidence="1">The sequence shown here is derived from an EMBL/GenBank/DDBJ whole genome shotgun (WGS) entry which is preliminary data.</text>
</comment>
<sequence>MLGVSCLTQARDEIRSSLLRQRSKIRDATAFAKGSKIVWIGHVMNFNENRWTRAVSDWVLSILSAPQEGRRPDAQISSRSPSKSIITLFGSHANGGTIGRLWHAIGTYGRITSARLTSSKMNGSQGEKKS</sequence>
<protein>
    <submittedName>
        <fullName evidence="1">Uncharacterized protein</fullName>
    </submittedName>
</protein>
<organism evidence="1 2">
    <name type="scientific">Necator americanus</name>
    <name type="common">Human hookworm</name>
    <dbReference type="NCBI Taxonomy" id="51031"/>
    <lineage>
        <taxon>Eukaryota</taxon>
        <taxon>Metazoa</taxon>
        <taxon>Ecdysozoa</taxon>
        <taxon>Nematoda</taxon>
        <taxon>Chromadorea</taxon>
        <taxon>Rhabditida</taxon>
        <taxon>Rhabditina</taxon>
        <taxon>Rhabditomorpha</taxon>
        <taxon>Strongyloidea</taxon>
        <taxon>Ancylostomatidae</taxon>
        <taxon>Bunostominae</taxon>
        <taxon>Necator</taxon>
    </lineage>
</organism>
<reference evidence="1 2" key="1">
    <citation type="submission" date="2023-08" db="EMBL/GenBank/DDBJ databases">
        <title>A Necator americanus chromosomal reference genome.</title>
        <authorList>
            <person name="Ilik V."/>
            <person name="Petrzelkova K.J."/>
            <person name="Pardy F."/>
            <person name="Fuh T."/>
            <person name="Niatou-Singa F.S."/>
            <person name="Gouil Q."/>
            <person name="Baker L."/>
            <person name="Ritchie M.E."/>
            <person name="Jex A.R."/>
            <person name="Gazzola D."/>
            <person name="Li H."/>
            <person name="Toshio Fujiwara R."/>
            <person name="Zhan B."/>
            <person name="Aroian R.V."/>
            <person name="Pafco B."/>
            <person name="Schwarz E.M."/>
        </authorList>
    </citation>
    <scope>NUCLEOTIDE SEQUENCE [LARGE SCALE GENOMIC DNA]</scope>
    <source>
        <strain evidence="1 2">Aroian</strain>
        <tissue evidence="1">Whole animal</tissue>
    </source>
</reference>
<evidence type="ECO:0000313" key="1">
    <source>
        <dbReference type="EMBL" id="KAK6761676.1"/>
    </source>
</evidence>
<dbReference type="EMBL" id="JAVFWL010000006">
    <property type="protein sequence ID" value="KAK6761676.1"/>
    <property type="molecule type" value="Genomic_DNA"/>
</dbReference>
<dbReference type="Proteomes" id="UP001303046">
    <property type="component" value="Unassembled WGS sequence"/>
</dbReference>